<dbReference type="PANTHER" id="PTHR15583:SF12">
    <property type="entry name" value="INTERLEUKIN-17 RECEPTOR C"/>
    <property type="match status" value="1"/>
</dbReference>
<dbReference type="FunFam" id="3.40.50.11530:FF:000001">
    <property type="entry name" value="interleukin-17 receptor C isoform X1"/>
    <property type="match status" value="1"/>
</dbReference>
<evidence type="ECO:0000256" key="6">
    <source>
        <dbReference type="ARBA" id="ARBA00023136"/>
    </source>
</evidence>
<evidence type="ECO:0000256" key="8">
    <source>
        <dbReference type="ARBA" id="ARBA00023170"/>
    </source>
</evidence>
<accession>A0A6I8NEH9</accession>
<evidence type="ECO:0000256" key="16">
    <source>
        <dbReference type="SAM" id="Phobius"/>
    </source>
</evidence>
<organism evidence="19 20">
    <name type="scientific">Ornithorhynchus anatinus</name>
    <name type="common">Duckbill platypus</name>
    <dbReference type="NCBI Taxonomy" id="9258"/>
    <lineage>
        <taxon>Eukaryota</taxon>
        <taxon>Metazoa</taxon>
        <taxon>Chordata</taxon>
        <taxon>Craniata</taxon>
        <taxon>Vertebrata</taxon>
        <taxon>Euteleostomi</taxon>
        <taxon>Mammalia</taxon>
        <taxon>Monotremata</taxon>
        <taxon>Ornithorhynchidae</taxon>
        <taxon>Ornithorhynchus</taxon>
    </lineage>
</organism>
<dbReference type="AlphaFoldDB" id="A0A6I8NEH9"/>
<evidence type="ECO:0000256" key="12">
    <source>
        <dbReference type="ARBA" id="ARBA00069307"/>
    </source>
</evidence>
<dbReference type="InterPro" id="IPR013568">
    <property type="entry name" value="SEFIR_dom"/>
</dbReference>
<keyword evidence="3 16" id="KW-0812">Transmembrane</keyword>
<reference evidence="19" key="3">
    <citation type="submission" date="2025-09" db="UniProtKB">
        <authorList>
            <consortium name="Ensembl"/>
        </authorList>
    </citation>
    <scope>IDENTIFICATION</scope>
    <source>
        <strain evidence="19">Glennie</strain>
    </source>
</reference>
<dbReference type="InParanoid" id="A0A6I8NEH9"/>
<dbReference type="InterPro" id="IPR039465">
    <property type="entry name" value="IL-17_rcpt-like"/>
</dbReference>
<feature type="domain" description="SEFIR" evidence="18">
    <location>
        <begin position="487"/>
        <end position="641"/>
    </location>
</feature>
<evidence type="ECO:0000313" key="19">
    <source>
        <dbReference type="Ensembl" id="ENSOANP00000039452.1"/>
    </source>
</evidence>
<evidence type="ECO:0000313" key="20">
    <source>
        <dbReference type="Proteomes" id="UP000002279"/>
    </source>
</evidence>
<evidence type="ECO:0000259" key="18">
    <source>
        <dbReference type="PROSITE" id="PS51534"/>
    </source>
</evidence>
<sequence length="705" mass="77654">MIVPWLLFSLVLCCSPGVLPLERLAGPEDDARCSQGLSCRLQEKDMLCLPGSVVPAPGPVLVPTHMQTEVVLRCQEESNCTPCVRVKLHWLLCWWGWEEGREAEEEGGLPTLAGKSSLHAHVVLSFHTYLTTRCALLEVEVPDALIQPSQQVGSLVFDCFEAVVGGEVRIWSYTLPRYQAELNHTQQLPDCIGPDVRDSVQSCWTLPWLNVSAEGDAAQLVLDVSAGQHYSLLLYWNQTQGSQKSRVHQDLTGPQTITLNNTDLVPCLCIQMWPQLQDSIRTSLCPFQEDPRAHRNLWSLSRLQLQLFDMTLSWLVEAPCAVPAEVALCWRLVDSDLCHSLPPHFPRENLSVNSPQEYPMLKAHPNLSPVRFTLILLSPIDALGPPRDDVLLLETRDTQETGAFCALEPSGCTLLPSTTHTPRVLPCLKGRQWISTNSPERPLCVPPSLDTHVRWALAWLACLLTAACVLLLLLLLKRDRVKGPCQGRSTLLLYSPDDRGFERLVGALASALHRLQLSVAVDLWHRQELSARGPLAWFHAQRRQVLQDGGVVVLLFSHGAVAFCQEWLQAGSPSEVPPGAEPHDAFAASLSCVLPDFLAGRAAGRYVAVCFEELLPPQAVPDLFRTVPIFALPSQLPAFLGALEGPDRACRESLKSHAAQIAQSLQPALRECLRSEIAPAQPGPGTSPLPRKHSYGPTDNESSAL</sequence>
<feature type="signal peptide" evidence="17">
    <location>
        <begin position="1"/>
        <end position="20"/>
    </location>
</feature>
<dbReference type="Pfam" id="PF15037">
    <property type="entry name" value="IL17_R_N"/>
    <property type="match status" value="1"/>
</dbReference>
<keyword evidence="5 16" id="KW-1133">Transmembrane helix</keyword>
<feature type="region of interest" description="Disordered" evidence="15">
    <location>
        <begin position="673"/>
        <end position="705"/>
    </location>
</feature>
<dbReference type="Proteomes" id="UP000002279">
    <property type="component" value="Chromosome X1"/>
</dbReference>
<evidence type="ECO:0000256" key="17">
    <source>
        <dbReference type="SAM" id="SignalP"/>
    </source>
</evidence>
<evidence type="ECO:0000256" key="13">
    <source>
        <dbReference type="ARBA" id="ARBA00078165"/>
    </source>
</evidence>
<keyword evidence="2" id="KW-1003">Cell membrane</keyword>
<feature type="transmembrane region" description="Helical" evidence="16">
    <location>
        <begin position="455"/>
        <end position="476"/>
    </location>
</feature>
<evidence type="ECO:0000256" key="11">
    <source>
        <dbReference type="ARBA" id="ARBA00062086"/>
    </source>
</evidence>
<evidence type="ECO:0000256" key="1">
    <source>
        <dbReference type="ARBA" id="ARBA00004251"/>
    </source>
</evidence>
<comment type="subunit">
    <text evidence="11">Homodimer; disulfide-linked. Heterodimer with IL17RA. Heterodimerization with IL17RA is independent of the cytoplasmic tail. Associates with non-glycosylated IL17RA constitutively. Binding of IL17A and IL17F induces association with glycosylated IL17RA. Forms complexes with 2:1 binding stoichiometry: two receptor chains for one interleukin molecule. IL17A homodimer preferentially drives the formation of IL17RA-IL17RC heterodimeric receptor complex, whereas IL17F homodimer forms predominantly complexes with IL17RC homodimer. IL17A-IL17F forms complexes with IL17RA-IL17RC, but with lower affinity when compared to IL17A homodimer. IL17RC chain cannot distinguish between IL17A and IL17F molecules, potentially enabling the formation of topologically distinct complexes. Interacts (through SEFIR domain and extended downstream region) with TRAF3IP2/ACT1 (phosphorylated).</text>
</comment>
<evidence type="ECO:0000256" key="3">
    <source>
        <dbReference type="ARBA" id="ARBA00022692"/>
    </source>
</evidence>
<proteinExistence type="predicted"/>
<keyword evidence="20" id="KW-1185">Reference proteome</keyword>
<dbReference type="GO" id="GO:0005886">
    <property type="term" value="C:plasma membrane"/>
    <property type="evidence" value="ECO:0007669"/>
    <property type="project" value="UniProtKB-SubCell"/>
</dbReference>
<dbReference type="Ensembl" id="ENSOANT00000063651.1">
    <property type="protein sequence ID" value="ENSOANP00000039452.1"/>
    <property type="gene ID" value="ENSOANG00000010509.4"/>
</dbReference>
<reference evidence="19" key="2">
    <citation type="submission" date="2025-08" db="UniProtKB">
        <authorList>
            <consortium name="Ensembl"/>
        </authorList>
    </citation>
    <scope>IDENTIFICATION</scope>
    <source>
        <strain evidence="19">Glennie</strain>
    </source>
</reference>
<keyword evidence="7" id="KW-1015">Disulfide bond</keyword>
<dbReference type="GO" id="GO:0006954">
    <property type="term" value="P:inflammatory response"/>
    <property type="evidence" value="ECO:0007669"/>
    <property type="project" value="UniProtKB-KW"/>
</dbReference>
<keyword evidence="10" id="KW-0395">Inflammatory response</keyword>
<evidence type="ECO:0000256" key="10">
    <source>
        <dbReference type="ARBA" id="ARBA00023198"/>
    </source>
</evidence>
<evidence type="ECO:0000256" key="5">
    <source>
        <dbReference type="ARBA" id="ARBA00022989"/>
    </source>
</evidence>
<evidence type="ECO:0000256" key="9">
    <source>
        <dbReference type="ARBA" id="ARBA00023180"/>
    </source>
</evidence>
<reference evidence="19 20" key="1">
    <citation type="journal article" date="2008" name="Nature">
        <title>Genome analysis of the platypus reveals unique signatures of evolution.</title>
        <authorList>
            <person name="Warren W.C."/>
            <person name="Hillier L.W."/>
            <person name="Marshall Graves J.A."/>
            <person name="Birney E."/>
            <person name="Ponting C.P."/>
            <person name="Grutzner F."/>
            <person name="Belov K."/>
            <person name="Miller W."/>
            <person name="Clarke L."/>
            <person name="Chinwalla A.T."/>
            <person name="Yang S.P."/>
            <person name="Heger A."/>
            <person name="Locke D.P."/>
            <person name="Miethke P."/>
            <person name="Waters P.D."/>
            <person name="Veyrunes F."/>
            <person name="Fulton L."/>
            <person name="Fulton B."/>
            <person name="Graves T."/>
            <person name="Wallis J."/>
            <person name="Puente X.S."/>
            <person name="Lopez-Otin C."/>
            <person name="Ordonez G.R."/>
            <person name="Eichler E.E."/>
            <person name="Chen L."/>
            <person name="Cheng Z."/>
            <person name="Deakin J.E."/>
            <person name="Alsop A."/>
            <person name="Thompson K."/>
            <person name="Kirby P."/>
            <person name="Papenfuss A.T."/>
            <person name="Wakefield M.J."/>
            <person name="Olender T."/>
            <person name="Lancet D."/>
            <person name="Huttley G.A."/>
            <person name="Smit A.F."/>
            <person name="Pask A."/>
            <person name="Temple-Smith P."/>
            <person name="Batzer M.A."/>
            <person name="Walker J.A."/>
            <person name="Konkel M.K."/>
            <person name="Harris R.S."/>
            <person name="Whittington C.M."/>
            <person name="Wong E.S."/>
            <person name="Gemmell N.J."/>
            <person name="Buschiazzo E."/>
            <person name="Vargas Jentzsch I.M."/>
            <person name="Merkel A."/>
            <person name="Schmitz J."/>
            <person name="Zemann A."/>
            <person name="Churakov G."/>
            <person name="Kriegs J.O."/>
            <person name="Brosius J."/>
            <person name="Murchison E.P."/>
            <person name="Sachidanandam R."/>
            <person name="Smith C."/>
            <person name="Hannon G.J."/>
            <person name="Tsend-Ayush E."/>
            <person name="McMillan D."/>
            <person name="Attenborough R."/>
            <person name="Rens W."/>
            <person name="Ferguson-Smith M."/>
            <person name="Lefevre C.M."/>
            <person name="Sharp J.A."/>
            <person name="Nicholas K.R."/>
            <person name="Ray D.A."/>
            <person name="Kube M."/>
            <person name="Reinhardt R."/>
            <person name="Pringle T.H."/>
            <person name="Taylor J."/>
            <person name="Jones R.C."/>
            <person name="Nixon B."/>
            <person name="Dacheux J.L."/>
            <person name="Niwa H."/>
            <person name="Sekita Y."/>
            <person name="Huang X."/>
            <person name="Stark A."/>
            <person name="Kheradpour P."/>
            <person name="Kellis M."/>
            <person name="Flicek P."/>
            <person name="Chen Y."/>
            <person name="Webber C."/>
            <person name="Hardison R."/>
            <person name="Nelson J."/>
            <person name="Hallsworth-Pepin K."/>
            <person name="Delehaunty K."/>
            <person name="Markovic C."/>
            <person name="Minx P."/>
            <person name="Feng Y."/>
            <person name="Kremitzki C."/>
            <person name="Mitreva M."/>
            <person name="Glasscock J."/>
            <person name="Wylie T."/>
            <person name="Wohldmann P."/>
            <person name="Thiru P."/>
            <person name="Nhan M.N."/>
            <person name="Pohl C.S."/>
            <person name="Smith S.M."/>
            <person name="Hou S."/>
            <person name="Nefedov M."/>
            <person name="de Jong P.J."/>
            <person name="Renfree M.B."/>
            <person name="Mardis E.R."/>
            <person name="Wilson R.K."/>
        </authorList>
    </citation>
    <scope>NUCLEOTIDE SEQUENCE [LARGE SCALE GENOMIC DNA]</scope>
    <source>
        <strain evidence="19 20">Glennie</strain>
    </source>
</reference>
<comment type="subcellular location">
    <subcellularLocation>
        <location evidence="1">Cell membrane</location>
        <topology evidence="1">Single-pass type I membrane protein</topology>
    </subcellularLocation>
</comment>
<evidence type="ECO:0000256" key="2">
    <source>
        <dbReference type="ARBA" id="ARBA00022475"/>
    </source>
</evidence>
<dbReference type="InterPro" id="IPR027841">
    <property type="entry name" value="IL-17_rcpt_C/E_N"/>
</dbReference>
<dbReference type="GO" id="GO:0038173">
    <property type="term" value="P:interleukin-17A-mediated signaling pathway"/>
    <property type="evidence" value="ECO:0007669"/>
    <property type="project" value="Ensembl"/>
</dbReference>
<dbReference type="PANTHER" id="PTHR15583">
    <property type="entry name" value="INTERLEUKIN-17 RECEPTOR"/>
    <property type="match status" value="1"/>
</dbReference>
<dbReference type="GO" id="GO:0015026">
    <property type="term" value="F:coreceptor activity"/>
    <property type="evidence" value="ECO:0007669"/>
    <property type="project" value="Ensembl"/>
</dbReference>
<dbReference type="FunCoup" id="A0A6I8NEH9">
    <property type="interactions" value="724"/>
</dbReference>
<keyword evidence="9" id="KW-0325">Glycoprotein</keyword>
<keyword evidence="6 16" id="KW-0472">Membrane</keyword>
<protein>
    <recommendedName>
        <fullName evidence="12">Interleukin-17 receptor C</fullName>
    </recommendedName>
    <alternativeName>
        <fullName evidence="14">Interleukin-17 receptor-like protein</fullName>
    </alternativeName>
    <alternativeName>
        <fullName evidence="13">ZcytoR14</fullName>
    </alternativeName>
</protein>
<evidence type="ECO:0000256" key="7">
    <source>
        <dbReference type="ARBA" id="ARBA00023157"/>
    </source>
</evidence>
<dbReference type="GO" id="GO:0030368">
    <property type="term" value="F:interleukin-17 receptor activity"/>
    <property type="evidence" value="ECO:0000318"/>
    <property type="project" value="GO_Central"/>
</dbReference>
<dbReference type="GeneTree" id="ENSGT00730000111286"/>
<evidence type="ECO:0000256" key="4">
    <source>
        <dbReference type="ARBA" id="ARBA00022729"/>
    </source>
</evidence>
<dbReference type="OMA" id="RTEEWMH"/>
<dbReference type="Pfam" id="PF08357">
    <property type="entry name" value="SEFIR"/>
    <property type="match status" value="1"/>
</dbReference>
<evidence type="ECO:0000256" key="15">
    <source>
        <dbReference type="SAM" id="MobiDB-lite"/>
    </source>
</evidence>
<dbReference type="Gene3D" id="3.40.50.11530">
    <property type="match status" value="1"/>
</dbReference>
<name>A0A6I8NEH9_ORNAN</name>
<dbReference type="Bgee" id="ENSOANG00000010509">
    <property type="expression patterns" value="Expressed in endometrium and 7 other cell types or tissues"/>
</dbReference>
<keyword evidence="4 17" id="KW-0732">Signal</keyword>
<dbReference type="PROSITE" id="PS51534">
    <property type="entry name" value="SEFIR"/>
    <property type="match status" value="1"/>
</dbReference>
<keyword evidence="8" id="KW-0675">Receptor</keyword>
<evidence type="ECO:0000256" key="14">
    <source>
        <dbReference type="ARBA" id="ARBA00079879"/>
    </source>
</evidence>
<feature type="chain" id="PRO_5026081815" description="Interleukin-17 receptor C" evidence="17">
    <location>
        <begin position="21"/>
        <end position="705"/>
    </location>
</feature>
<gene>
    <name evidence="19" type="primary">IL17RC</name>
</gene>